<dbReference type="InterPro" id="IPR010260">
    <property type="entry name" value="AlpA"/>
</dbReference>
<protein>
    <submittedName>
        <fullName evidence="1">Helix-turn-helix transcriptional regulator</fullName>
    </submittedName>
</protein>
<dbReference type="RefSeq" id="WP_346061956.1">
    <property type="nucleotide sequence ID" value="NZ_BAAADR010000006.1"/>
</dbReference>
<accession>A0ABW2EYU6</accession>
<name>A0ABW2EYU6_9GAMM</name>
<evidence type="ECO:0000313" key="1">
    <source>
        <dbReference type="EMBL" id="MFC7091157.1"/>
    </source>
</evidence>
<dbReference type="Gene3D" id="1.10.238.160">
    <property type="match status" value="1"/>
</dbReference>
<dbReference type="PANTHER" id="PTHR36154:SF1">
    <property type="entry name" value="DNA-BINDING TRANSCRIPTIONAL ACTIVATOR ALPA"/>
    <property type="match status" value="1"/>
</dbReference>
<keyword evidence="2" id="KW-1185">Reference proteome</keyword>
<dbReference type="Proteomes" id="UP001596411">
    <property type="component" value="Unassembled WGS sequence"/>
</dbReference>
<evidence type="ECO:0000313" key="2">
    <source>
        <dbReference type="Proteomes" id="UP001596411"/>
    </source>
</evidence>
<dbReference type="InterPro" id="IPR052931">
    <property type="entry name" value="Prophage_regulatory_activator"/>
</dbReference>
<sequence>MKKTLHMAQQHPKDSSRLRVMRMKDLIEKLGISRSSIYEMLNPDSPRYDPTFPRPIKLGARSVGWIEDSVDEWLRTREE</sequence>
<dbReference type="Pfam" id="PF05930">
    <property type="entry name" value="Phage_AlpA"/>
    <property type="match status" value="1"/>
</dbReference>
<reference evidence="2" key="1">
    <citation type="journal article" date="2019" name="Int. J. Syst. Evol. Microbiol.">
        <title>The Global Catalogue of Microorganisms (GCM) 10K type strain sequencing project: providing services to taxonomists for standard genome sequencing and annotation.</title>
        <authorList>
            <consortium name="The Broad Institute Genomics Platform"/>
            <consortium name="The Broad Institute Genome Sequencing Center for Infectious Disease"/>
            <person name="Wu L."/>
            <person name="Ma J."/>
        </authorList>
    </citation>
    <scope>NUCLEOTIDE SEQUENCE [LARGE SCALE GENOMIC DNA]</scope>
    <source>
        <strain evidence="2">CGMCC 1.13666</strain>
    </source>
</reference>
<proteinExistence type="predicted"/>
<dbReference type="PANTHER" id="PTHR36154">
    <property type="entry name" value="DNA-BINDING TRANSCRIPTIONAL ACTIVATOR ALPA"/>
    <property type="match status" value="1"/>
</dbReference>
<organism evidence="1 2">
    <name type="scientific">Halomonas salifodinae</name>
    <dbReference type="NCBI Taxonomy" id="438745"/>
    <lineage>
        <taxon>Bacteria</taxon>
        <taxon>Pseudomonadati</taxon>
        <taxon>Pseudomonadota</taxon>
        <taxon>Gammaproteobacteria</taxon>
        <taxon>Oceanospirillales</taxon>
        <taxon>Halomonadaceae</taxon>
        <taxon>Halomonas</taxon>
    </lineage>
</organism>
<dbReference type="EMBL" id="JBHSZP010000033">
    <property type="protein sequence ID" value="MFC7091157.1"/>
    <property type="molecule type" value="Genomic_DNA"/>
</dbReference>
<gene>
    <name evidence="1" type="ORF">ACFQH5_16555</name>
</gene>
<comment type="caution">
    <text evidence="1">The sequence shown here is derived from an EMBL/GenBank/DDBJ whole genome shotgun (WGS) entry which is preliminary data.</text>
</comment>